<evidence type="ECO:0000256" key="1">
    <source>
        <dbReference type="SAM" id="MobiDB-lite"/>
    </source>
</evidence>
<dbReference type="InterPro" id="IPR004332">
    <property type="entry name" value="Transposase_MuDR"/>
</dbReference>
<dbReference type="Pfam" id="PF03108">
    <property type="entry name" value="DBD_Tnp_Mut"/>
    <property type="match status" value="1"/>
</dbReference>
<feature type="compositionally biased region" description="Polar residues" evidence="1">
    <location>
        <begin position="252"/>
        <end position="285"/>
    </location>
</feature>
<organism evidence="3">
    <name type="scientific">Sesamum radiatum</name>
    <name type="common">Black benniseed</name>
    <dbReference type="NCBI Taxonomy" id="300843"/>
    <lineage>
        <taxon>Eukaryota</taxon>
        <taxon>Viridiplantae</taxon>
        <taxon>Streptophyta</taxon>
        <taxon>Embryophyta</taxon>
        <taxon>Tracheophyta</taxon>
        <taxon>Spermatophyta</taxon>
        <taxon>Magnoliopsida</taxon>
        <taxon>eudicotyledons</taxon>
        <taxon>Gunneridae</taxon>
        <taxon>Pentapetalae</taxon>
        <taxon>asterids</taxon>
        <taxon>lamiids</taxon>
        <taxon>Lamiales</taxon>
        <taxon>Pedaliaceae</taxon>
        <taxon>Sesamum</taxon>
    </lineage>
</organism>
<accession>A0AAW2PMD5</accession>
<name>A0AAW2PMD5_SESRA</name>
<feature type="region of interest" description="Disordered" evidence="1">
    <location>
        <begin position="190"/>
        <end position="312"/>
    </location>
</feature>
<feature type="compositionally biased region" description="Polar residues" evidence="1">
    <location>
        <begin position="210"/>
        <end position="222"/>
    </location>
</feature>
<dbReference type="AlphaFoldDB" id="A0AAW2PMD5"/>
<reference evidence="3" key="2">
    <citation type="journal article" date="2024" name="Plant">
        <title>Genomic evolution and insights into agronomic trait innovations of Sesamum species.</title>
        <authorList>
            <person name="Miao H."/>
            <person name="Wang L."/>
            <person name="Qu L."/>
            <person name="Liu H."/>
            <person name="Sun Y."/>
            <person name="Le M."/>
            <person name="Wang Q."/>
            <person name="Wei S."/>
            <person name="Zheng Y."/>
            <person name="Lin W."/>
            <person name="Duan Y."/>
            <person name="Cao H."/>
            <person name="Xiong S."/>
            <person name="Wang X."/>
            <person name="Wei L."/>
            <person name="Li C."/>
            <person name="Ma Q."/>
            <person name="Ju M."/>
            <person name="Zhao R."/>
            <person name="Li G."/>
            <person name="Mu C."/>
            <person name="Tian Q."/>
            <person name="Mei H."/>
            <person name="Zhang T."/>
            <person name="Gao T."/>
            <person name="Zhang H."/>
        </authorList>
    </citation>
    <scope>NUCLEOTIDE SEQUENCE</scope>
    <source>
        <strain evidence="3">G02</strain>
    </source>
</reference>
<evidence type="ECO:0000313" key="3">
    <source>
        <dbReference type="EMBL" id="KAL0355691.1"/>
    </source>
</evidence>
<comment type="caution">
    <text evidence="3">The sequence shown here is derived from an EMBL/GenBank/DDBJ whole genome shotgun (WGS) entry which is preliminary data.</text>
</comment>
<feature type="compositionally biased region" description="Polar residues" evidence="1">
    <location>
        <begin position="295"/>
        <end position="305"/>
    </location>
</feature>
<sequence>MKFPTREKYRDVLRDWAVRREWDLKFQHNETKKITATCKHGCDWRFHAFQVMKTTTFQIKSIKGQRTCAYKIENKKANYKYLGKRIENIIRDDPNEGLISLKNKIRRDIEVDCSLHKVYRAKRGQLLTAVGRDENDDIYPIAMAYVEIEKYDSSINYHRLNVDDYVDTYLKKEIDLKVYSHMINPVHSMHDSERSTLGKVDPPSLKSKIPTPNSQNPFSQSEPLFPLDEIPAPNSQNPFSHSEPLFPLDEVPQTSQFMESTQASQSKTTEIPTPNSQNPFSQSEPSFPLDEIPAPNSQNSFSHSEQLFPLDE</sequence>
<gene>
    <name evidence="3" type="ORF">Sradi_4016000</name>
</gene>
<reference evidence="3" key="1">
    <citation type="submission" date="2020-06" db="EMBL/GenBank/DDBJ databases">
        <authorList>
            <person name="Li T."/>
            <person name="Hu X."/>
            <person name="Zhang T."/>
            <person name="Song X."/>
            <person name="Zhang H."/>
            <person name="Dai N."/>
            <person name="Sheng W."/>
            <person name="Hou X."/>
            <person name="Wei L."/>
        </authorList>
    </citation>
    <scope>NUCLEOTIDE SEQUENCE</scope>
    <source>
        <strain evidence="3">G02</strain>
        <tissue evidence="3">Leaf</tissue>
    </source>
</reference>
<dbReference type="PANTHER" id="PTHR31973:SF187">
    <property type="entry name" value="MUTATOR TRANSPOSASE MUDRA PROTEIN"/>
    <property type="match status" value="1"/>
</dbReference>
<feature type="domain" description="Transposase MuDR plant" evidence="2">
    <location>
        <begin position="2"/>
        <end position="59"/>
    </location>
</feature>
<dbReference type="EMBL" id="JACGWJ010000017">
    <property type="protein sequence ID" value="KAL0355691.1"/>
    <property type="molecule type" value="Genomic_DNA"/>
</dbReference>
<dbReference type="PANTHER" id="PTHR31973">
    <property type="entry name" value="POLYPROTEIN, PUTATIVE-RELATED"/>
    <property type="match status" value="1"/>
</dbReference>
<evidence type="ECO:0000259" key="2">
    <source>
        <dbReference type="Pfam" id="PF03108"/>
    </source>
</evidence>
<protein>
    <recommendedName>
        <fullName evidence="2">Transposase MuDR plant domain-containing protein</fullName>
    </recommendedName>
</protein>
<proteinExistence type="predicted"/>
<feature type="non-terminal residue" evidence="3">
    <location>
        <position position="312"/>
    </location>
</feature>